<protein>
    <submittedName>
        <fullName evidence="4">LAM_G_DOMAIN domain-containing protein</fullName>
    </submittedName>
</protein>
<dbReference type="Proteomes" id="UP000274504">
    <property type="component" value="Unassembled WGS sequence"/>
</dbReference>
<reference evidence="4" key="1">
    <citation type="submission" date="2017-02" db="UniProtKB">
        <authorList>
            <consortium name="WormBaseParasite"/>
        </authorList>
    </citation>
    <scope>IDENTIFICATION</scope>
</reference>
<evidence type="ECO:0000313" key="4">
    <source>
        <dbReference type="WBParaSite" id="HDID_0001101301-mRNA-1"/>
    </source>
</evidence>
<sequence length="243" mass="27394">YFGIVSWNYIIVISDLYIFLIIIFLKGTQGEQFNNQKSIWLGYSPATGNTTIPFHGVLSGVFYNGLLLCDLASGLSQREDVHITRHSGPEVNSYHDEDASTNKIGNLNPSIPLSPKTSTISMETESQFIKEWIQFPPREHASETDPGETSSQLQGHVNIWLFICFGAAGLVLVASLLFFAFHCFQRHHQRQEHSTDQYQAMDHRFGEYEISTAGNIRPIQVNETANINTFDHLSASYSTNFQV</sequence>
<dbReference type="AlphaFoldDB" id="A0A0R3SZ17"/>
<evidence type="ECO:0000256" key="1">
    <source>
        <dbReference type="SAM" id="Phobius"/>
    </source>
</evidence>
<proteinExistence type="predicted"/>
<dbReference type="STRING" id="6216.A0A0R3SZ17"/>
<keyword evidence="1" id="KW-0472">Membrane</keyword>
<name>A0A0R3SZ17_HYMDI</name>
<keyword evidence="1" id="KW-0812">Transmembrane</keyword>
<dbReference type="EMBL" id="UYSG01012292">
    <property type="protein sequence ID" value="VDL64573.1"/>
    <property type="molecule type" value="Genomic_DNA"/>
</dbReference>
<evidence type="ECO:0000313" key="2">
    <source>
        <dbReference type="EMBL" id="VDL64573.1"/>
    </source>
</evidence>
<dbReference type="OrthoDB" id="6275838at2759"/>
<reference evidence="2 3" key="2">
    <citation type="submission" date="2018-11" db="EMBL/GenBank/DDBJ databases">
        <authorList>
            <consortium name="Pathogen Informatics"/>
        </authorList>
    </citation>
    <scope>NUCLEOTIDE SEQUENCE [LARGE SCALE GENOMIC DNA]</scope>
</reference>
<dbReference type="Gene3D" id="2.60.120.200">
    <property type="match status" value="1"/>
</dbReference>
<keyword evidence="1" id="KW-1133">Transmembrane helix</keyword>
<accession>A0A0R3SZ17</accession>
<organism evidence="4">
    <name type="scientific">Hymenolepis diminuta</name>
    <name type="common">Rat tapeworm</name>
    <dbReference type="NCBI Taxonomy" id="6216"/>
    <lineage>
        <taxon>Eukaryota</taxon>
        <taxon>Metazoa</taxon>
        <taxon>Spiralia</taxon>
        <taxon>Lophotrochozoa</taxon>
        <taxon>Platyhelminthes</taxon>
        <taxon>Cestoda</taxon>
        <taxon>Eucestoda</taxon>
        <taxon>Cyclophyllidea</taxon>
        <taxon>Hymenolepididae</taxon>
        <taxon>Hymenolepis</taxon>
    </lineage>
</organism>
<gene>
    <name evidence="2" type="ORF">HDID_LOCUS11010</name>
</gene>
<feature type="transmembrane region" description="Helical" evidence="1">
    <location>
        <begin position="159"/>
        <end position="181"/>
    </location>
</feature>
<evidence type="ECO:0000313" key="3">
    <source>
        <dbReference type="Proteomes" id="UP000274504"/>
    </source>
</evidence>
<dbReference type="WBParaSite" id="HDID_0001101301-mRNA-1">
    <property type="protein sequence ID" value="HDID_0001101301-mRNA-1"/>
    <property type="gene ID" value="HDID_0001101301"/>
</dbReference>
<feature type="transmembrane region" description="Helical" evidence="1">
    <location>
        <begin position="6"/>
        <end position="25"/>
    </location>
</feature>